<keyword evidence="2" id="KW-1185">Reference proteome</keyword>
<dbReference type="AlphaFoldDB" id="A0AAD6PTQ3"/>
<evidence type="ECO:0000313" key="1">
    <source>
        <dbReference type="EMBL" id="KAJ6960760.1"/>
    </source>
</evidence>
<reference evidence="1" key="1">
    <citation type="journal article" date="2023" name="Mol. Ecol. Resour.">
        <title>Chromosome-level genome assembly of a triploid poplar Populus alba 'Berolinensis'.</title>
        <authorList>
            <person name="Chen S."/>
            <person name="Yu Y."/>
            <person name="Wang X."/>
            <person name="Wang S."/>
            <person name="Zhang T."/>
            <person name="Zhou Y."/>
            <person name="He R."/>
            <person name="Meng N."/>
            <person name="Wang Y."/>
            <person name="Liu W."/>
            <person name="Liu Z."/>
            <person name="Liu J."/>
            <person name="Guo Q."/>
            <person name="Huang H."/>
            <person name="Sederoff R.R."/>
            <person name="Wang G."/>
            <person name="Qu G."/>
            <person name="Chen S."/>
        </authorList>
    </citation>
    <scope>NUCLEOTIDE SEQUENCE</scope>
    <source>
        <strain evidence="1">SC-2020</strain>
    </source>
</reference>
<gene>
    <name evidence="1" type="ORF">NC653_038705</name>
</gene>
<accession>A0AAD6PTQ3</accession>
<protein>
    <submittedName>
        <fullName evidence="1">Uncharacterized protein</fullName>
    </submittedName>
</protein>
<comment type="caution">
    <text evidence="1">The sequence shown here is derived from an EMBL/GenBank/DDBJ whole genome shotgun (WGS) entry which is preliminary data.</text>
</comment>
<dbReference type="EMBL" id="JAQIZT010000017">
    <property type="protein sequence ID" value="KAJ6960760.1"/>
    <property type="molecule type" value="Genomic_DNA"/>
</dbReference>
<proteinExistence type="predicted"/>
<dbReference type="Proteomes" id="UP001164929">
    <property type="component" value="Chromosome 17"/>
</dbReference>
<sequence length="131" mass="13896">MSGGGGLSSVVDQLACSFMAIACITTMPDQICPASCKPHFSLATWPVFVTVSSSCLEPLVSVLPCSLSATSTAQSSASRKSYGLSLCSEKPQLAGKTCSGIAGALCYSWRRMARSMEDFCNNLFIYRRGNM</sequence>
<organism evidence="1 2">
    <name type="scientific">Populus alba x Populus x berolinensis</name>
    <dbReference type="NCBI Taxonomy" id="444605"/>
    <lineage>
        <taxon>Eukaryota</taxon>
        <taxon>Viridiplantae</taxon>
        <taxon>Streptophyta</taxon>
        <taxon>Embryophyta</taxon>
        <taxon>Tracheophyta</taxon>
        <taxon>Spermatophyta</taxon>
        <taxon>Magnoliopsida</taxon>
        <taxon>eudicotyledons</taxon>
        <taxon>Gunneridae</taxon>
        <taxon>Pentapetalae</taxon>
        <taxon>rosids</taxon>
        <taxon>fabids</taxon>
        <taxon>Malpighiales</taxon>
        <taxon>Salicaceae</taxon>
        <taxon>Saliceae</taxon>
        <taxon>Populus</taxon>
    </lineage>
</organism>
<name>A0AAD6PTQ3_9ROSI</name>
<evidence type="ECO:0000313" key="2">
    <source>
        <dbReference type="Proteomes" id="UP001164929"/>
    </source>
</evidence>